<comment type="subunit">
    <text evidence="2 4">Homodimer.</text>
</comment>
<comment type="similarity">
    <text evidence="1 4">Belongs to the plant dirigent protein family.</text>
</comment>
<keyword evidence="4" id="KW-0732">Signal</keyword>
<comment type="subcellular location">
    <subcellularLocation>
        <location evidence="4">Secreted</location>
        <location evidence="4">Extracellular space</location>
        <location evidence="4">Apoplast</location>
    </subcellularLocation>
</comment>
<evidence type="ECO:0000256" key="1">
    <source>
        <dbReference type="ARBA" id="ARBA00010746"/>
    </source>
</evidence>
<keyword evidence="3 4" id="KW-0964">Secreted</keyword>
<feature type="chain" id="PRO_5044533479" description="Dirigent protein" evidence="4">
    <location>
        <begin position="22"/>
        <end position="193"/>
    </location>
</feature>
<evidence type="ECO:0000313" key="6">
    <source>
        <dbReference type="Proteomes" id="UP001567538"/>
    </source>
</evidence>
<evidence type="ECO:0000256" key="3">
    <source>
        <dbReference type="ARBA" id="ARBA00022525"/>
    </source>
</evidence>
<feature type="signal peptide" evidence="4">
    <location>
        <begin position="1"/>
        <end position="21"/>
    </location>
</feature>
<comment type="caution">
    <text evidence="5">The sequence shown here is derived from an EMBL/GenBank/DDBJ whole genome shotgun (WGS) entry which is preliminary data.</text>
</comment>
<dbReference type="InterPro" id="IPR044859">
    <property type="entry name" value="Allene_oxi_cyc_Dirigent"/>
</dbReference>
<evidence type="ECO:0000313" key="5">
    <source>
        <dbReference type="EMBL" id="KAL1554413.1"/>
    </source>
</evidence>
<keyword evidence="6" id="KW-1185">Reference proteome</keyword>
<dbReference type="PANTHER" id="PTHR21495">
    <property type="entry name" value="NUCLEOPORIN-RELATED"/>
    <property type="match status" value="1"/>
</dbReference>
<keyword evidence="4" id="KW-0052">Apoplast</keyword>
<evidence type="ECO:0000256" key="4">
    <source>
        <dbReference type="RuleBase" id="RU363099"/>
    </source>
</evidence>
<gene>
    <name evidence="5" type="ORF">AAHA92_14975</name>
</gene>
<organism evidence="5 6">
    <name type="scientific">Salvia divinorum</name>
    <name type="common">Maria pastora</name>
    <name type="synonym">Diviner's sage</name>
    <dbReference type="NCBI Taxonomy" id="28513"/>
    <lineage>
        <taxon>Eukaryota</taxon>
        <taxon>Viridiplantae</taxon>
        <taxon>Streptophyta</taxon>
        <taxon>Embryophyta</taxon>
        <taxon>Tracheophyta</taxon>
        <taxon>Spermatophyta</taxon>
        <taxon>Magnoliopsida</taxon>
        <taxon>eudicotyledons</taxon>
        <taxon>Gunneridae</taxon>
        <taxon>Pentapetalae</taxon>
        <taxon>asterids</taxon>
        <taxon>lamiids</taxon>
        <taxon>Lamiales</taxon>
        <taxon>Lamiaceae</taxon>
        <taxon>Nepetoideae</taxon>
        <taxon>Mentheae</taxon>
        <taxon>Salviinae</taxon>
        <taxon>Salvia</taxon>
        <taxon>Salvia subgen. Calosphace</taxon>
    </lineage>
</organism>
<protein>
    <recommendedName>
        <fullName evidence="4">Dirigent protein</fullName>
    </recommendedName>
</protein>
<name>A0ABD1HD96_SALDI</name>
<comment type="function">
    <text evidence="4">Dirigent proteins impart stereoselectivity on the phenoxy radical-coupling reaction, yielding optically active lignans from two molecules of coniferyl alcohol in the biosynthesis of lignans, flavonolignans, and alkaloids and thus plays a central role in plant secondary metabolism.</text>
</comment>
<dbReference type="GO" id="GO:0009699">
    <property type="term" value="P:phenylpropanoid biosynthetic process"/>
    <property type="evidence" value="ECO:0007669"/>
    <property type="project" value="UniProtKB-ARBA"/>
</dbReference>
<dbReference type="Pfam" id="PF03018">
    <property type="entry name" value="Dirigent"/>
    <property type="match status" value="1"/>
</dbReference>
<dbReference type="EMBL" id="JBEAFC010000006">
    <property type="protein sequence ID" value="KAL1554413.1"/>
    <property type="molecule type" value="Genomic_DNA"/>
</dbReference>
<dbReference type="InterPro" id="IPR004265">
    <property type="entry name" value="Dirigent"/>
</dbReference>
<dbReference type="Proteomes" id="UP001567538">
    <property type="component" value="Unassembled WGS sequence"/>
</dbReference>
<reference evidence="5 6" key="1">
    <citation type="submission" date="2024-06" db="EMBL/GenBank/DDBJ databases">
        <title>A chromosome level genome sequence of Diviner's sage (Salvia divinorum).</title>
        <authorList>
            <person name="Ford S.A."/>
            <person name="Ro D.-K."/>
            <person name="Ness R.W."/>
            <person name="Phillips M.A."/>
        </authorList>
    </citation>
    <scope>NUCLEOTIDE SEQUENCE [LARGE SCALE GENOMIC DNA]</scope>
    <source>
        <strain evidence="5">SAF-2024a</strain>
        <tissue evidence="5">Leaf</tissue>
    </source>
</reference>
<proteinExistence type="inferred from homology"/>
<dbReference type="AlphaFoldDB" id="A0ABD1HD96"/>
<evidence type="ECO:0000256" key="2">
    <source>
        <dbReference type="ARBA" id="ARBA00011738"/>
    </source>
</evidence>
<sequence>MEKTKTPLLLIISCLLTAAAAADSEAIWFENICQGKENLLKLNLYVQDIRGGPSATVYRVAEASITSNSPSNFGMIHVVDNLVTAEPDINSAAVGRAQGLATFADLQTWATAENINFVFTAGEFNGSTITTIGRNPVVSPERELAVAGGTGAFRFARGYAITSTYSDDAVADSSVLQYTFYMTRYDGASRAGV</sequence>
<accession>A0ABD1HD96</accession>
<dbReference type="Gene3D" id="2.40.480.10">
    <property type="entry name" value="Allene oxide cyclase-like"/>
    <property type="match status" value="1"/>
</dbReference>
<dbReference type="GO" id="GO:0048046">
    <property type="term" value="C:apoplast"/>
    <property type="evidence" value="ECO:0007669"/>
    <property type="project" value="UniProtKB-SubCell"/>
</dbReference>